<dbReference type="InterPro" id="IPR003661">
    <property type="entry name" value="HisK_dim/P_dom"/>
</dbReference>
<evidence type="ECO:0000256" key="3">
    <source>
        <dbReference type="ARBA" id="ARBA00012438"/>
    </source>
</evidence>
<keyword evidence="16" id="KW-1185">Reference proteome</keyword>
<dbReference type="InterPro" id="IPR004358">
    <property type="entry name" value="Sig_transdc_His_kin-like_C"/>
</dbReference>
<dbReference type="InterPro" id="IPR005467">
    <property type="entry name" value="His_kinase_dom"/>
</dbReference>
<dbReference type="PANTHER" id="PTHR45436:SF5">
    <property type="entry name" value="SENSOR HISTIDINE KINASE TRCS"/>
    <property type="match status" value="1"/>
</dbReference>
<dbReference type="Pfam" id="PF00512">
    <property type="entry name" value="HisKA"/>
    <property type="match status" value="1"/>
</dbReference>
<proteinExistence type="predicted"/>
<dbReference type="CDD" id="cd00075">
    <property type="entry name" value="HATPase"/>
    <property type="match status" value="1"/>
</dbReference>
<evidence type="ECO:0000256" key="9">
    <source>
        <dbReference type="ARBA" id="ARBA00023012"/>
    </source>
</evidence>
<dbReference type="SMART" id="SM00388">
    <property type="entry name" value="HisKA"/>
    <property type="match status" value="1"/>
</dbReference>
<dbReference type="Proteomes" id="UP000634660">
    <property type="component" value="Unassembled WGS sequence"/>
</dbReference>
<dbReference type="SUPFAM" id="SSF47384">
    <property type="entry name" value="Homodimeric domain of signal transducing histidine kinase"/>
    <property type="match status" value="1"/>
</dbReference>
<evidence type="ECO:0000256" key="2">
    <source>
        <dbReference type="ARBA" id="ARBA00004236"/>
    </source>
</evidence>
<keyword evidence="7 15" id="KW-0418">Kinase</keyword>
<evidence type="ECO:0000313" key="15">
    <source>
        <dbReference type="EMBL" id="QEU77669.1"/>
    </source>
</evidence>
<dbReference type="PRINTS" id="PR00344">
    <property type="entry name" value="BCTRLSENSOR"/>
</dbReference>
<keyword evidence="10 11" id="KW-0472">Membrane</keyword>
<dbReference type="SUPFAM" id="SSF55874">
    <property type="entry name" value="ATPase domain of HSP90 chaperone/DNA topoisomerase II/histidine kinase"/>
    <property type="match status" value="1"/>
</dbReference>
<dbReference type="CDD" id="cd00082">
    <property type="entry name" value="HisKA"/>
    <property type="match status" value="1"/>
</dbReference>
<evidence type="ECO:0000259" key="12">
    <source>
        <dbReference type="PROSITE" id="PS50109"/>
    </source>
</evidence>
<keyword evidence="9" id="KW-0902">Two-component regulatory system</keyword>
<dbReference type="Gene3D" id="3.30.565.10">
    <property type="entry name" value="Histidine kinase-like ATPase, C-terminal domain"/>
    <property type="match status" value="1"/>
</dbReference>
<organism evidence="15 16">
    <name type="scientific">Streptomyces subrutilus</name>
    <dbReference type="NCBI Taxonomy" id="36818"/>
    <lineage>
        <taxon>Bacteria</taxon>
        <taxon>Bacillati</taxon>
        <taxon>Actinomycetota</taxon>
        <taxon>Actinomycetes</taxon>
        <taxon>Kitasatosporales</taxon>
        <taxon>Streptomycetaceae</taxon>
        <taxon>Streptomyces</taxon>
    </lineage>
</organism>
<reference evidence="14" key="3">
    <citation type="submission" date="2020-09" db="EMBL/GenBank/DDBJ databases">
        <authorList>
            <person name="Sun Q."/>
            <person name="Ohkuma M."/>
        </authorList>
    </citation>
    <scope>NUCLEOTIDE SEQUENCE</scope>
    <source>
        <strain evidence="14">JCM 4834</strain>
    </source>
</reference>
<evidence type="ECO:0000256" key="10">
    <source>
        <dbReference type="ARBA" id="ARBA00023136"/>
    </source>
</evidence>
<dbReference type="InterPro" id="IPR003660">
    <property type="entry name" value="HAMP_dom"/>
</dbReference>
<dbReference type="PROSITE" id="PS50109">
    <property type="entry name" value="HIS_KIN"/>
    <property type="match status" value="1"/>
</dbReference>
<dbReference type="SUPFAM" id="SSF158472">
    <property type="entry name" value="HAMP domain-like"/>
    <property type="match status" value="1"/>
</dbReference>
<dbReference type="SMART" id="SM00304">
    <property type="entry name" value="HAMP"/>
    <property type="match status" value="1"/>
</dbReference>
<feature type="transmembrane region" description="Helical" evidence="11">
    <location>
        <begin position="191"/>
        <end position="211"/>
    </location>
</feature>
<dbReference type="AlphaFoldDB" id="A0A5P2UGW8"/>
<keyword evidence="4" id="KW-0597">Phosphoprotein</keyword>
<comment type="catalytic activity">
    <reaction evidence="1">
        <text>ATP + protein L-histidine = ADP + protein N-phospho-L-histidine.</text>
        <dbReference type="EC" id="2.7.13.3"/>
    </reaction>
</comment>
<keyword evidence="6 11" id="KW-0812">Transmembrane</keyword>
<dbReference type="GO" id="GO:0000155">
    <property type="term" value="F:phosphorelay sensor kinase activity"/>
    <property type="evidence" value="ECO:0007669"/>
    <property type="project" value="InterPro"/>
</dbReference>
<dbReference type="EC" id="2.7.13.3" evidence="3"/>
<evidence type="ECO:0000256" key="8">
    <source>
        <dbReference type="ARBA" id="ARBA00022989"/>
    </source>
</evidence>
<feature type="domain" description="HAMP" evidence="13">
    <location>
        <begin position="208"/>
        <end position="260"/>
    </location>
</feature>
<reference evidence="15 16" key="2">
    <citation type="submission" date="2017-09" db="EMBL/GenBank/DDBJ databases">
        <authorList>
            <person name="Lee N."/>
            <person name="Cho B.-K."/>
        </authorList>
    </citation>
    <scope>NUCLEOTIDE SEQUENCE [LARGE SCALE GENOMIC DNA]</scope>
    <source>
        <strain evidence="15 16">ATCC 27467</strain>
    </source>
</reference>
<evidence type="ECO:0000259" key="13">
    <source>
        <dbReference type="PROSITE" id="PS50885"/>
    </source>
</evidence>
<feature type="domain" description="Histidine kinase" evidence="12">
    <location>
        <begin position="275"/>
        <end position="490"/>
    </location>
</feature>
<keyword evidence="8 11" id="KW-1133">Transmembrane helix</keyword>
<evidence type="ECO:0000256" key="4">
    <source>
        <dbReference type="ARBA" id="ARBA00022553"/>
    </source>
</evidence>
<dbReference type="InterPro" id="IPR036890">
    <property type="entry name" value="HATPase_C_sf"/>
</dbReference>
<dbReference type="EMBL" id="BMVX01000008">
    <property type="protein sequence ID" value="GGZ65144.1"/>
    <property type="molecule type" value="Genomic_DNA"/>
</dbReference>
<dbReference type="SMART" id="SM00387">
    <property type="entry name" value="HATPase_c"/>
    <property type="match status" value="1"/>
</dbReference>
<protein>
    <recommendedName>
        <fullName evidence="3">histidine kinase</fullName>
        <ecNumber evidence="3">2.7.13.3</ecNumber>
    </recommendedName>
</protein>
<dbReference type="InterPro" id="IPR003594">
    <property type="entry name" value="HATPase_dom"/>
</dbReference>
<evidence type="ECO:0000256" key="7">
    <source>
        <dbReference type="ARBA" id="ARBA00022777"/>
    </source>
</evidence>
<dbReference type="OrthoDB" id="9786919at2"/>
<evidence type="ECO:0000256" key="11">
    <source>
        <dbReference type="SAM" id="Phobius"/>
    </source>
</evidence>
<dbReference type="GO" id="GO:0005886">
    <property type="term" value="C:plasma membrane"/>
    <property type="evidence" value="ECO:0007669"/>
    <property type="project" value="UniProtKB-SubCell"/>
</dbReference>
<dbReference type="FunFam" id="1.10.287.130:FF:000001">
    <property type="entry name" value="Two-component sensor histidine kinase"/>
    <property type="match status" value="1"/>
</dbReference>
<dbReference type="InterPro" id="IPR036097">
    <property type="entry name" value="HisK_dim/P_sf"/>
</dbReference>
<dbReference type="EMBL" id="CP023701">
    <property type="protein sequence ID" value="QEU77669.1"/>
    <property type="molecule type" value="Genomic_DNA"/>
</dbReference>
<evidence type="ECO:0000256" key="6">
    <source>
        <dbReference type="ARBA" id="ARBA00022692"/>
    </source>
</evidence>
<comment type="subcellular location">
    <subcellularLocation>
        <location evidence="2">Cell membrane</location>
    </subcellularLocation>
</comment>
<dbReference type="PANTHER" id="PTHR45436">
    <property type="entry name" value="SENSOR HISTIDINE KINASE YKOH"/>
    <property type="match status" value="1"/>
</dbReference>
<sequence>MNRPAPGAVRRASARGLPFGGLRTRLIAAFVLVAVGSAGTATALAYRDARTAVLTRAQNTAANDFRARLGEVAGQFDLPADRAALDRFAAEVARRLPGAPAVEAVYGDLTAASDADADRTRITQDLRQAVRSGGRLRFQRVEHAGEPYLVVGTPVTYTEDGRPSGLDAYMITSLRAEQEDTGALLVSVRDGLLPVVAVAALLALVAARTVLRPVRELSRATRGLADGTLSSRAPVRGRDELASLARTFNETADALQATDAELREQESRARQFAADVSHELRTPLAAMTMVVTVLDEEADAGTLPADAEQAARTVSAETAKLTRLVDDLMEISRFDAGAAVLHTADTDLTGAVRAALALRGWADRVTLLTPERPVGVVCDRRRVDVIVANLVGNALRHGARPVEVAVAEHGPWAVVRVRDRGPGLPPEALAHVFDRFWKADTARVRSKGLDGSGLGLAIARENAHLHGGTLEAAGAAGGGAEFTLRLPLRPEPGARGGAGGGR</sequence>
<accession>A0A5P2UGW8</accession>
<dbReference type="Proteomes" id="UP000326831">
    <property type="component" value="Chromosome"/>
</dbReference>
<dbReference type="Gene3D" id="1.10.287.130">
    <property type="match status" value="1"/>
</dbReference>
<dbReference type="InterPro" id="IPR050428">
    <property type="entry name" value="TCS_sensor_his_kinase"/>
</dbReference>
<dbReference type="CDD" id="cd06225">
    <property type="entry name" value="HAMP"/>
    <property type="match status" value="1"/>
</dbReference>
<name>A0A5P2UGW8_9ACTN</name>
<evidence type="ECO:0000256" key="5">
    <source>
        <dbReference type="ARBA" id="ARBA00022679"/>
    </source>
</evidence>
<evidence type="ECO:0000313" key="16">
    <source>
        <dbReference type="Proteomes" id="UP000326831"/>
    </source>
</evidence>
<gene>
    <name evidence="15" type="ORF">CP968_04680</name>
    <name evidence="14" type="ORF">GCM10010371_26060</name>
</gene>
<dbReference type="KEGG" id="ssub:CP968_04680"/>
<dbReference type="Pfam" id="PF02518">
    <property type="entry name" value="HATPase_c"/>
    <property type="match status" value="1"/>
</dbReference>
<keyword evidence="5" id="KW-0808">Transferase</keyword>
<dbReference type="Gene3D" id="6.10.340.10">
    <property type="match status" value="1"/>
</dbReference>
<evidence type="ECO:0000256" key="1">
    <source>
        <dbReference type="ARBA" id="ARBA00000085"/>
    </source>
</evidence>
<dbReference type="PROSITE" id="PS50885">
    <property type="entry name" value="HAMP"/>
    <property type="match status" value="1"/>
</dbReference>
<dbReference type="Pfam" id="PF00672">
    <property type="entry name" value="HAMP"/>
    <property type="match status" value="1"/>
</dbReference>
<evidence type="ECO:0000313" key="14">
    <source>
        <dbReference type="EMBL" id="GGZ65144.1"/>
    </source>
</evidence>
<reference evidence="14" key="1">
    <citation type="journal article" date="2014" name="Int. J. Syst. Evol. Microbiol.">
        <title>Complete genome sequence of Corynebacterium casei LMG S-19264T (=DSM 44701T), isolated from a smear-ripened cheese.</title>
        <authorList>
            <consortium name="US DOE Joint Genome Institute (JGI-PGF)"/>
            <person name="Walter F."/>
            <person name="Albersmeier A."/>
            <person name="Kalinowski J."/>
            <person name="Ruckert C."/>
        </authorList>
    </citation>
    <scope>NUCLEOTIDE SEQUENCE</scope>
    <source>
        <strain evidence="14">JCM 4834</strain>
    </source>
</reference>
<dbReference type="RefSeq" id="WP_150516764.1">
    <property type="nucleotide sequence ID" value="NZ_BMVX01000008.1"/>
</dbReference>